<evidence type="ECO:0000313" key="1">
    <source>
        <dbReference type="EMBL" id="KZS00179.1"/>
    </source>
</evidence>
<keyword evidence="2" id="KW-1185">Reference proteome</keyword>
<proteinExistence type="predicted"/>
<dbReference type="AlphaFoldDB" id="A0A168ELR7"/>
<organism evidence="1 2">
    <name type="scientific">Daphnia magna</name>
    <dbReference type="NCBI Taxonomy" id="35525"/>
    <lineage>
        <taxon>Eukaryota</taxon>
        <taxon>Metazoa</taxon>
        <taxon>Ecdysozoa</taxon>
        <taxon>Arthropoda</taxon>
        <taxon>Crustacea</taxon>
        <taxon>Branchiopoda</taxon>
        <taxon>Diplostraca</taxon>
        <taxon>Cladocera</taxon>
        <taxon>Anomopoda</taxon>
        <taxon>Daphniidae</taxon>
        <taxon>Daphnia</taxon>
    </lineage>
</organism>
<accession>A0A168ELR7</accession>
<comment type="caution">
    <text evidence="1">The sequence shown here is derived from an EMBL/GenBank/DDBJ whole genome shotgun (WGS) entry which is preliminary data.</text>
</comment>
<reference evidence="1 2" key="1">
    <citation type="submission" date="2016-03" db="EMBL/GenBank/DDBJ databases">
        <title>EvidentialGene: Evidence-directed Construction of Genes on Genomes.</title>
        <authorList>
            <person name="Gilbert D.G."/>
            <person name="Choi J.-H."/>
            <person name="Mockaitis K."/>
            <person name="Colbourne J."/>
            <person name="Pfrender M."/>
        </authorList>
    </citation>
    <scope>NUCLEOTIDE SEQUENCE [LARGE SCALE GENOMIC DNA]</scope>
    <source>
        <strain evidence="1 2">Xinb3</strain>
        <tissue evidence="1">Complete organism</tissue>
    </source>
</reference>
<evidence type="ECO:0000313" key="2">
    <source>
        <dbReference type="Proteomes" id="UP000076858"/>
    </source>
</evidence>
<name>A0A168ELR7_9CRUS</name>
<dbReference type="Proteomes" id="UP000076858">
    <property type="component" value="Unassembled WGS sequence"/>
</dbReference>
<dbReference type="EMBL" id="LRGB01011377">
    <property type="protein sequence ID" value="KZS00179.1"/>
    <property type="molecule type" value="Genomic_DNA"/>
</dbReference>
<feature type="non-terminal residue" evidence="1">
    <location>
        <position position="65"/>
    </location>
</feature>
<gene>
    <name evidence="1" type="ORF">APZ42_003633</name>
</gene>
<sequence length="65" mass="7461">MWLALKTIDNQLSRGVVASSSWRLDLIKMLYFIMDRQSIMVPRRGKRITAGKPAKNLTFSESYLG</sequence>
<protein>
    <submittedName>
        <fullName evidence="1">Uncharacterized protein</fullName>
    </submittedName>
</protein>